<dbReference type="PANTHER" id="PTHR33406:SF13">
    <property type="entry name" value="MEMBRANE PROTEIN YDFJ"/>
    <property type="match status" value="1"/>
</dbReference>
<feature type="transmembrane region" description="Helical" evidence="6">
    <location>
        <begin position="666"/>
        <end position="686"/>
    </location>
</feature>
<dbReference type="PROSITE" id="PS50156">
    <property type="entry name" value="SSD"/>
    <property type="match status" value="1"/>
</dbReference>
<feature type="transmembrane region" description="Helical" evidence="6">
    <location>
        <begin position="416"/>
        <end position="436"/>
    </location>
</feature>
<proteinExistence type="predicted"/>
<keyword evidence="2" id="KW-1003">Cell membrane</keyword>
<dbReference type="RefSeq" id="WP_228856289.1">
    <property type="nucleotide sequence ID" value="NZ_AP024086.1"/>
</dbReference>
<dbReference type="InterPro" id="IPR050545">
    <property type="entry name" value="Mycobact_MmpL"/>
</dbReference>
<name>A0A8D5FUI6_9BACT</name>
<keyword evidence="3 6" id="KW-0812">Transmembrane</keyword>
<evidence type="ECO:0000256" key="4">
    <source>
        <dbReference type="ARBA" id="ARBA00022989"/>
    </source>
</evidence>
<accession>A0A8D5FUI6</accession>
<sequence length="771" mass="86079">MKLQNLLNALARSVCRHPFIWLVITFLPTLPSFYNISRLALNTDVIRLLPDSSPAAMWTKKLEKTVSDGGFFTILIKGDDRAKLIKTVEKTAKRVERIDVVGSVTYTYPKSFIDHFRYLLISTNYLEKILDYTLSIKAELNPFTTDLLSGEGNGVAAVSDRDEDEIKRLFDRYSKLTRYHESPDGKIIGIFIRPKAGFSNIANLHSLLVKLETISREITATTGLWSGVGGSQINNLKEYDVILSDLKRSGTITMIAVVLILILSFRSISVLPVLLYPLGAGLLWAFALVPPVLGDLNIITSFLLIVLFGMGIDYSIHLVKRFQQELRLYTPEQALILTYKSTGISVMASGLTTGLALLVLTASDFRGFSEFGLIGGGTILIMLLSMVTVMPPTMLVAYRFGLVKPLAPPKNHRKKLFAKTAVITTLLLPLCLFLSVKNLKFNYDFNKLKPQIVQDETFNKRNKEVYKTRYMSPGALYLAPDIPNLDRLLQAVNTSMKLEHSFFQKVTSVRTFAPTRKDRLQRAALIGKIQEELQGSWIRKIKDPLIHDWALDIRDWQLPEQGPDLDMLPKNLLNSLTAKNEDGKLFYLAGIYPNVSRGNGKNAMAFTREMYNLKLPDSVQGPVGEMPVFAEILWTVIDEGPWTLIFSFAGVFLLIFLSVRSLKESLFISLPLVTGLIMTTGIMALTDFRLNFFNVVIFPALIGMGVDSGFTITGAGRSSKVTHPRASVNCSHRFPSVPSPPLPGIPAWFSLTIPDYAQSASWLPWDLHVSG</sequence>
<dbReference type="Pfam" id="PF03176">
    <property type="entry name" value="MMPL"/>
    <property type="match status" value="1"/>
</dbReference>
<feature type="transmembrane region" description="Helical" evidence="6">
    <location>
        <begin position="692"/>
        <end position="715"/>
    </location>
</feature>
<evidence type="ECO:0000313" key="8">
    <source>
        <dbReference type="EMBL" id="BCL60122.1"/>
    </source>
</evidence>
<evidence type="ECO:0000259" key="7">
    <source>
        <dbReference type="PROSITE" id="PS50156"/>
    </source>
</evidence>
<protein>
    <recommendedName>
        <fullName evidence="7">SSD domain-containing protein</fullName>
    </recommendedName>
</protein>
<dbReference type="InterPro" id="IPR000731">
    <property type="entry name" value="SSD"/>
</dbReference>
<keyword evidence="5 6" id="KW-0472">Membrane</keyword>
<keyword evidence="9" id="KW-1185">Reference proteome</keyword>
<dbReference type="PANTHER" id="PTHR33406">
    <property type="entry name" value="MEMBRANE PROTEIN MJ1562-RELATED"/>
    <property type="match status" value="1"/>
</dbReference>
<evidence type="ECO:0000256" key="5">
    <source>
        <dbReference type="ARBA" id="ARBA00023136"/>
    </source>
</evidence>
<keyword evidence="4 6" id="KW-1133">Transmembrane helix</keyword>
<dbReference type="EMBL" id="AP024086">
    <property type="protein sequence ID" value="BCL60122.1"/>
    <property type="molecule type" value="Genomic_DNA"/>
</dbReference>
<feature type="transmembrane region" description="Helical" evidence="6">
    <location>
        <begin position="371"/>
        <end position="395"/>
    </location>
</feature>
<dbReference type="KEGG" id="dbk:DGMP_08150"/>
<feature type="domain" description="SSD" evidence="7">
    <location>
        <begin position="278"/>
        <end position="396"/>
    </location>
</feature>
<evidence type="ECO:0000256" key="1">
    <source>
        <dbReference type="ARBA" id="ARBA00004651"/>
    </source>
</evidence>
<dbReference type="GO" id="GO:0005886">
    <property type="term" value="C:plasma membrane"/>
    <property type="evidence" value="ECO:0007669"/>
    <property type="project" value="UniProtKB-SubCell"/>
</dbReference>
<organism evidence="8 9">
    <name type="scientific">Desulfomarina profundi</name>
    <dbReference type="NCBI Taxonomy" id="2772557"/>
    <lineage>
        <taxon>Bacteria</taxon>
        <taxon>Pseudomonadati</taxon>
        <taxon>Thermodesulfobacteriota</taxon>
        <taxon>Desulfobulbia</taxon>
        <taxon>Desulfobulbales</taxon>
        <taxon>Desulfobulbaceae</taxon>
        <taxon>Desulfomarina</taxon>
    </lineage>
</organism>
<evidence type="ECO:0000313" key="9">
    <source>
        <dbReference type="Proteomes" id="UP000826725"/>
    </source>
</evidence>
<dbReference type="InterPro" id="IPR004869">
    <property type="entry name" value="MMPL_dom"/>
</dbReference>
<feature type="transmembrane region" description="Helical" evidence="6">
    <location>
        <begin position="296"/>
        <end position="316"/>
    </location>
</feature>
<dbReference type="Proteomes" id="UP000826725">
    <property type="component" value="Chromosome"/>
</dbReference>
<dbReference type="AlphaFoldDB" id="A0A8D5FUI6"/>
<gene>
    <name evidence="8" type="ORF">DGMP_08150</name>
</gene>
<feature type="transmembrane region" description="Helical" evidence="6">
    <location>
        <begin position="20"/>
        <end position="41"/>
    </location>
</feature>
<evidence type="ECO:0000256" key="3">
    <source>
        <dbReference type="ARBA" id="ARBA00022692"/>
    </source>
</evidence>
<comment type="subcellular location">
    <subcellularLocation>
        <location evidence="1">Cell membrane</location>
        <topology evidence="1">Multi-pass membrane protein</topology>
    </subcellularLocation>
</comment>
<feature type="transmembrane region" description="Helical" evidence="6">
    <location>
        <begin position="642"/>
        <end position="659"/>
    </location>
</feature>
<feature type="transmembrane region" description="Helical" evidence="6">
    <location>
        <begin position="337"/>
        <end position="359"/>
    </location>
</feature>
<feature type="transmembrane region" description="Helical" evidence="6">
    <location>
        <begin position="252"/>
        <end position="276"/>
    </location>
</feature>
<evidence type="ECO:0000256" key="6">
    <source>
        <dbReference type="SAM" id="Phobius"/>
    </source>
</evidence>
<evidence type="ECO:0000256" key="2">
    <source>
        <dbReference type="ARBA" id="ARBA00022475"/>
    </source>
</evidence>
<reference evidence="8" key="1">
    <citation type="submission" date="2020-09" db="EMBL/GenBank/DDBJ databases">
        <title>Desulfogranum mesoprofundum gen. nov., sp. nov., a novel mesophilic, sulfate-reducing chemolithoautotroph isolated from a deep-sea hydrothermal vent chimney in the Suiyo Seamount.</title>
        <authorList>
            <person name="Hashimoto Y."/>
            <person name="Nakagawa S."/>
        </authorList>
    </citation>
    <scope>NUCLEOTIDE SEQUENCE</scope>
    <source>
        <strain evidence="8">KT2</strain>
    </source>
</reference>